<accession>A0A917GV88</accession>
<dbReference type="InterPro" id="IPR003593">
    <property type="entry name" value="AAA+_ATPase"/>
</dbReference>
<evidence type="ECO:0000256" key="4">
    <source>
        <dbReference type="ARBA" id="ARBA00023125"/>
    </source>
</evidence>
<evidence type="ECO:0000256" key="1">
    <source>
        <dbReference type="ARBA" id="ARBA00022741"/>
    </source>
</evidence>
<dbReference type="OrthoDB" id="9804019at2"/>
<evidence type="ECO:0000313" key="8">
    <source>
        <dbReference type="Proteomes" id="UP000627715"/>
    </source>
</evidence>
<dbReference type="Gene3D" id="3.40.50.2300">
    <property type="match status" value="1"/>
</dbReference>
<name>A0A917GV88_9GAMM</name>
<dbReference type="SMART" id="SM00382">
    <property type="entry name" value="AAA"/>
    <property type="match status" value="1"/>
</dbReference>
<keyword evidence="4" id="KW-0238">DNA-binding</keyword>
<proteinExistence type="predicted"/>
<dbReference type="PROSITE" id="PS00688">
    <property type="entry name" value="SIGMA54_INTERACT_3"/>
    <property type="match status" value="1"/>
</dbReference>
<dbReference type="InterPro" id="IPR002197">
    <property type="entry name" value="HTH_Fis"/>
</dbReference>
<evidence type="ECO:0000313" key="7">
    <source>
        <dbReference type="EMBL" id="GGG57229.1"/>
    </source>
</evidence>
<evidence type="ECO:0000256" key="5">
    <source>
        <dbReference type="ARBA" id="ARBA00023163"/>
    </source>
</evidence>
<dbReference type="InterPro" id="IPR010518">
    <property type="entry name" value="FleQ"/>
</dbReference>
<dbReference type="GO" id="GO:0005524">
    <property type="term" value="F:ATP binding"/>
    <property type="evidence" value="ECO:0007669"/>
    <property type="project" value="UniProtKB-KW"/>
</dbReference>
<keyword evidence="2" id="KW-0067">ATP-binding</keyword>
<sequence>MTDILLIEDNDSLAQELQTILRFLGEPTIRLCRDKWRKSLADKALDGDQVKMVLVGDYCAQDSTELLNELVQWHDGVPLVYLYHQQPLVLSEPVAARVVAGLSLPLQYQPVLDSLHKAQVYGEHYARLRELASVRDYNVFHSLVGDSHHVHQIRQIMSQVADTEVTVLITGESGTGKEVVARNLHANSARADKPFVPINCGAIPPDLLESELFGHEKGAFTGAISTRVGRFELAEGGTLFLDEIGDMPLPMQVKLLRVIQEQSYERVGGTRTLKTNVRILAATHRNLEDMIATGAFRQDLFYRLNVFPIEMPSLRERASDIPFLLNELIGRLEASKRGSVRFNSAAIHALMQYQWPGNVRELANLVERMTILHPHGVVGVKDLPRQYQPAELPGEHGAIGASLMAAVQGQVEARSALNGANAAEPGNALDSEECESAASDSHIASLMLNAGMQGGIAGQDIGADISDAEPLLPLNGLDLKEYLSNLEKSLIEQALHDCDGVVARAADRLSIRRTTLVEKMRKYDMQRA</sequence>
<dbReference type="Gene3D" id="3.40.50.300">
    <property type="entry name" value="P-loop containing nucleotide triphosphate hydrolases"/>
    <property type="match status" value="1"/>
</dbReference>
<dbReference type="PROSITE" id="PS00675">
    <property type="entry name" value="SIGMA54_INTERACT_1"/>
    <property type="match status" value="1"/>
</dbReference>
<dbReference type="InterPro" id="IPR058031">
    <property type="entry name" value="AAA_lid_NorR"/>
</dbReference>
<dbReference type="InterPro" id="IPR027417">
    <property type="entry name" value="P-loop_NTPase"/>
</dbReference>
<dbReference type="Pfam" id="PF06490">
    <property type="entry name" value="FleQ"/>
    <property type="match status" value="1"/>
</dbReference>
<dbReference type="PANTHER" id="PTHR32071">
    <property type="entry name" value="TRANSCRIPTIONAL REGULATORY PROTEIN"/>
    <property type="match status" value="1"/>
</dbReference>
<dbReference type="PROSITE" id="PS50045">
    <property type="entry name" value="SIGMA54_INTERACT_4"/>
    <property type="match status" value="1"/>
</dbReference>
<dbReference type="AlphaFoldDB" id="A0A917GV88"/>
<dbReference type="InterPro" id="IPR025943">
    <property type="entry name" value="Sigma_54_int_dom_ATP-bd_2"/>
</dbReference>
<dbReference type="Proteomes" id="UP000627715">
    <property type="component" value="Unassembled WGS sequence"/>
</dbReference>
<dbReference type="FunFam" id="3.40.50.300:FF:000006">
    <property type="entry name" value="DNA-binding transcriptional regulator NtrC"/>
    <property type="match status" value="1"/>
</dbReference>
<dbReference type="Pfam" id="PF00158">
    <property type="entry name" value="Sigma54_activat"/>
    <property type="match status" value="1"/>
</dbReference>
<dbReference type="InterPro" id="IPR009057">
    <property type="entry name" value="Homeodomain-like_sf"/>
</dbReference>
<dbReference type="RefSeq" id="WP_068813034.1">
    <property type="nucleotide sequence ID" value="NZ_BMIY01000005.1"/>
</dbReference>
<protein>
    <submittedName>
        <fullName evidence="7">Sigma-54-dependent Fis family transcriptional regulator</fullName>
    </submittedName>
</protein>
<keyword evidence="1" id="KW-0547">Nucleotide-binding</keyword>
<evidence type="ECO:0000256" key="2">
    <source>
        <dbReference type="ARBA" id="ARBA00022840"/>
    </source>
</evidence>
<dbReference type="Gene3D" id="1.10.10.60">
    <property type="entry name" value="Homeodomain-like"/>
    <property type="match status" value="1"/>
</dbReference>
<dbReference type="GO" id="GO:0043565">
    <property type="term" value="F:sequence-specific DNA binding"/>
    <property type="evidence" value="ECO:0007669"/>
    <property type="project" value="InterPro"/>
</dbReference>
<dbReference type="Pfam" id="PF25601">
    <property type="entry name" value="AAA_lid_14"/>
    <property type="match status" value="1"/>
</dbReference>
<dbReference type="Gene3D" id="1.10.8.60">
    <property type="match status" value="1"/>
</dbReference>
<dbReference type="CDD" id="cd00009">
    <property type="entry name" value="AAA"/>
    <property type="match status" value="1"/>
</dbReference>
<evidence type="ECO:0000259" key="6">
    <source>
        <dbReference type="PROSITE" id="PS50045"/>
    </source>
</evidence>
<dbReference type="PROSITE" id="PS00676">
    <property type="entry name" value="SIGMA54_INTERACT_2"/>
    <property type="match status" value="1"/>
</dbReference>
<evidence type="ECO:0000256" key="3">
    <source>
        <dbReference type="ARBA" id="ARBA00023015"/>
    </source>
</evidence>
<comment type="caution">
    <text evidence="7">The sequence shown here is derived from an EMBL/GenBank/DDBJ whole genome shotgun (WGS) entry which is preliminary data.</text>
</comment>
<dbReference type="SUPFAM" id="SSF46689">
    <property type="entry name" value="Homeodomain-like"/>
    <property type="match status" value="1"/>
</dbReference>
<dbReference type="InterPro" id="IPR025944">
    <property type="entry name" value="Sigma_54_int_dom_CS"/>
</dbReference>
<dbReference type="EMBL" id="BMIY01000005">
    <property type="protein sequence ID" value="GGG57229.1"/>
    <property type="molecule type" value="Genomic_DNA"/>
</dbReference>
<gene>
    <name evidence="7" type="primary">fleQ</name>
    <name evidence="7" type="ORF">GCM10011403_13030</name>
</gene>
<reference evidence="7" key="2">
    <citation type="submission" date="2020-09" db="EMBL/GenBank/DDBJ databases">
        <authorList>
            <person name="Sun Q."/>
            <person name="Zhou Y."/>
        </authorList>
    </citation>
    <scope>NUCLEOTIDE SEQUENCE</scope>
    <source>
        <strain evidence="7">CGMCC 1.15425</strain>
    </source>
</reference>
<dbReference type="PRINTS" id="PR01590">
    <property type="entry name" value="HTHFIS"/>
</dbReference>
<keyword evidence="3" id="KW-0805">Transcription regulation</keyword>
<keyword evidence="5" id="KW-0804">Transcription</keyword>
<feature type="domain" description="Sigma-54 factor interaction" evidence="6">
    <location>
        <begin position="143"/>
        <end position="371"/>
    </location>
</feature>
<keyword evidence="8" id="KW-1185">Reference proteome</keyword>
<dbReference type="GO" id="GO:0006355">
    <property type="term" value="P:regulation of DNA-templated transcription"/>
    <property type="evidence" value="ECO:0007669"/>
    <property type="project" value="InterPro"/>
</dbReference>
<dbReference type="InterPro" id="IPR025662">
    <property type="entry name" value="Sigma_54_int_dom_ATP-bd_1"/>
</dbReference>
<organism evidence="7 8">
    <name type="scientific">Pseudohongiella nitratireducens</name>
    <dbReference type="NCBI Taxonomy" id="1768907"/>
    <lineage>
        <taxon>Bacteria</taxon>
        <taxon>Pseudomonadati</taxon>
        <taxon>Pseudomonadota</taxon>
        <taxon>Gammaproteobacteria</taxon>
        <taxon>Pseudomonadales</taxon>
        <taxon>Pseudohongiellaceae</taxon>
        <taxon>Pseudohongiella</taxon>
    </lineage>
</organism>
<reference evidence="7" key="1">
    <citation type="journal article" date="2014" name="Int. J. Syst. Evol. Microbiol.">
        <title>Complete genome sequence of Corynebacterium casei LMG S-19264T (=DSM 44701T), isolated from a smear-ripened cheese.</title>
        <authorList>
            <consortium name="US DOE Joint Genome Institute (JGI-PGF)"/>
            <person name="Walter F."/>
            <person name="Albersmeier A."/>
            <person name="Kalinowski J."/>
            <person name="Ruckert C."/>
        </authorList>
    </citation>
    <scope>NUCLEOTIDE SEQUENCE</scope>
    <source>
        <strain evidence="7">CGMCC 1.15425</strain>
    </source>
</reference>
<dbReference type="InterPro" id="IPR002078">
    <property type="entry name" value="Sigma_54_int"/>
</dbReference>
<dbReference type="Pfam" id="PF02954">
    <property type="entry name" value="HTH_8"/>
    <property type="match status" value="1"/>
</dbReference>
<dbReference type="SUPFAM" id="SSF52540">
    <property type="entry name" value="P-loop containing nucleoside triphosphate hydrolases"/>
    <property type="match status" value="1"/>
</dbReference>
<dbReference type="PANTHER" id="PTHR32071:SF117">
    <property type="entry name" value="PTS-DEPENDENT DIHYDROXYACETONE KINASE OPERON REGULATORY PROTEIN-RELATED"/>
    <property type="match status" value="1"/>
</dbReference>